<dbReference type="GO" id="GO:0008608">
    <property type="term" value="P:attachment of spindle microtubules to kinetochore"/>
    <property type="evidence" value="ECO:0007669"/>
    <property type="project" value="InterPro"/>
</dbReference>
<evidence type="ECO:0000256" key="8">
    <source>
        <dbReference type="ARBA" id="ARBA00022701"/>
    </source>
</evidence>
<dbReference type="OMA" id="HKNGYDV"/>
<comment type="subcellular location">
    <subcellularLocation>
        <location evidence="3">Chromosome</location>
        <location evidence="3">Centromere</location>
        <location evidence="3">Kinetochore</location>
    </subcellularLocation>
    <subcellularLocation>
        <location evidence="2">Cytoplasm</location>
        <location evidence="2">Cytoskeleton</location>
        <location evidence="2">Spindle</location>
    </subcellularLocation>
    <subcellularLocation>
        <location evidence="1">Nucleus</location>
    </subcellularLocation>
</comment>
<keyword evidence="8" id="KW-0493">Microtubule</keyword>
<evidence type="ECO:0000256" key="3">
    <source>
        <dbReference type="ARBA" id="ARBA00004629"/>
    </source>
</evidence>
<dbReference type="RefSeq" id="XP_001385839.2">
    <property type="nucleotide sequence ID" value="XM_001385802.1"/>
</dbReference>
<keyword evidence="6" id="KW-0158">Chromosome</keyword>
<keyword evidence="12" id="KW-0206">Cytoskeleton</keyword>
<comment type="similarity">
    <text evidence="4">Belongs to the DASH complex SPC19 family.</text>
</comment>
<dbReference type="Proteomes" id="UP000002258">
    <property type="component" value="Chromosome 6"/>
</dbReference>
<evidence type="ECO:0000256" key="4">
    <source>
        <dbReference type="ARBA" id="ARBA00008952"/>
    </source>
</evidence>
<evidence type="ECO:0000256" key="2">
    <source>
        <dbReference type="ARBA" id="ARBA00004186"/>
    </source>
</evidence>
<dbReference type="STRING" id="322104.A3LXI0"/>
<comment type="subunit">
    <text evidence="16">Component of the DASH complex consisting of ASK1, DAD1, DAD2, DAD3, DAD4, DAM1, DUO1, HSK3, SPC19 and SPC34, with a stoichiometry of one copy of each subunit per complex. Multiple DASH complexes oligomerize to form a ring that encircles spindle microtubules and organizes the rod-like NDC80 complexes of the outer kinetochore. DASH complex oligomerization strengthens microtubule attachments. On cytoplasmic microtubules, DASH complexes appear to form patches instead of rings.</text>
</comment>
<keyword evidence="7" id="KW-0963">Cytoplasm</keyword>
<keyword evidence="18" id="KW-1185">Reference proteome</keyword>
<evidence type="ECO:0000256" key="1">
    <source>
        <dbReference type="ARBA" id="ARBA00004123"/>
    </source>
</evidence>
<dbReference type="GO" id="GO:0042729">
    <property type="term" value="C:DASH complex"/>
    <property type="evidence" value="ECO:0007669"/>
    <property type="project" value="InterPro"/>
</dbReference>
<evidence type="ECO:0000256" key="13">
    <source>
        <dbReference type="ARBA" id="ARBA00023242"/>
    </source>
</evidence>
<evidence type="ECO:0000313" key="18">
    <source>
        <dbReference type="Proteomes" id="UP000002258"/>
    </source>
</evidence>
<accession>A3LXI0</accession>
<sequence>MSHPYNSLANCIGSLRESVNLLDDSLKTLVDTTSDIPRVRNVILTRRVFGLIPESDLNNAKQSFKNEVEPQLDILMVKIDRSLQRLHRRQTNLQNKRDLQAVRLSGASKRDSVIDLPLNRISKDVDELKLTRLKFLHNKKERLKYSLSRLNLQEQRTRLSFPPLPHPSNEQ</sequence>
<evidence type="ECO:0000256" key="11">
    <source>
        <dbReference type="ARBA" id="ARBA00022838"/>
    </source>
</evidence>
<keyword evidence="9" id="KW-0131">Cell cycle</keyword>
<keyword evidence="13" id="KW-0539">Nucleus</keyword>
<evidence type="ECO:0000256" key="6">
    <source>
        <dbReference type="ARBA" id="ARBA00022454"/>
    </source>
</evidence>
<name>A3LXI0_PICST</name>
<keyword evidence="9" id="KW-0132">Cell division</keyword>
<evidence type="ECO:0000313" key="17">
    <source>
        <dbReference type="EMBL" id="ABN67810.2"/>
    </source>
</evidence>
<evidence type="ECO:0000256" key="16">
    <source>
        <dbReference type="ARBA" id="ARBA00046633"/>
    </source>
</evidence>
<dbReference type="GeneID" id="4840290"/>
<dbReference type="eggNOG" id="ENOG502SDEQ">
    <property type="taxonomic scope" value="Eukaryota"/>
</dbReference>
<proteinExistence type="inferred from homology"/>
<evidence type="ECO:0000256" key="10">
    <source>
        <dbReference type="ARBA" id="ARBA00022829"/>
    </source>
</evidence>
<keyword evidence="14" id="KW-0137">Centromere</keyword>
<keyword evidence="9" id="KW-0498">Mitosis</keyword>
<evidence type="ECO:0000256" key="14">
    <source>
        <dbReference type="ARBA" id="ARBA00023328"/>
    </source>
</evidence>
<reference evidence="17 18" key="1">
    <citation type="journal article" date="2007" name="Nat. Biotechnol.">
        <title>Genome sequence of the lignocellulose-bioconverting and xylose-fermenting yeast Pichia stipitis.</title>
        <authorList>
            <person name="Jeffries T.W."/>
            <person name="Grigoriev I.V."/>
            <person name="Grimwood J."/>
            <person name="Laplaza J.M."/>
            <person name="Aerts A."/>
            <person name="Salamov A."/>
            <person name="Schmutz J."/>
            <person name="Lindquist E."/>
            <person name="Dehal P."/>
            <person name="Shapiro H."/>
            <person name="Jin Y.S."/>
            <person name="Passoth V."/>
            <person name="Richardson P.M."/>
        </authorList>
    </citation>
    <scope>NUCLEOTIDE SEQUENCE [LARGE SCALE GENOMIC DNA]</scope>
    <source>
        <strain evidence="18">ATCC 58785 / CBS 6054 / NBRC 10063 / NRRL Y-11545</strain>
    </source>
</reference>
<dbReference type="AlphaFoldDB" id="A3LXI0"/>
<dbReference type="EMBL" id="CP000500">
    <property type="protein sequence ID" value="ABN67810.2"/>
    <property type="molecule type" value="Genomic_DNA"/>
</dbReference>
<evidence type="ECO:0000256" key="7">
    <source>
        <dbReference type="ARBA" id="ARBA00022490"/>
    </source>
</evidence>
<dbReference type="FunCoup" id="A3LXI0">
    <property type="interactions" value="34"/>
</dbReference>
<dbReference type="InterPro" id="IPR013251">
    <property type="entry name" value="DASH_Spc19"/>
</dbReference>
<dbReference type="KEGG" id="pic:PICST_73482"/>
<organism evidence="17 18">
    <name type="scientific">Scheffersomyces stipitis (strain ATCC 58785 / CBS 6054 / NBRC 10063 / NRRL Y-11545)</name>
    <name type="common">Yeast</name>
    <name type="synonym">Pichia stipitis</name>
    <dbReference type="NCBI Taxonomy" id="322104"/>
    <lineage>
        <taxon>Eukaryota</taxon>
        <taxon>Fungi</taxon>
        <taxon>Dikarya</taxon>
        <taxon>Ascomycota</taxon>
        <taxon>Saccharomycotina</taxon>
        <taxon>Pichiomycetes</taxon>
        <taxon>Debaryomycetaceae</taxon>
        <taxon>Scheffersomyces</taxon>
    </lineage>
</organism>
<keyword evidence="11" id="KW-0995">Kinetochore</keyword>
<dbReference type="PANTHER" id="PTHR28262">
    <property type="entry name" value="DASH COMPLEX SUBUNIT SPC19"/>
    <property type="match status" value="1"/>
</dbReference>
<dbReference type="OrthoDB" id="3361333at2759"/>
<gene>
    <name evidence="17" type="ORF">PICST_73482</name>
</gene>
<dbReference type="GO" id="GO:0005876">
    <property type="term" value="C:spindle microtubule"/>
    <property type="evidence" value="ECO:0007669"/>
    <property type="project" value="InterPro"/>
</dbReference>
<evidence type="ECO:0000256" key="9">
    <source>
        <dbReference type="ARBA" id="ARBA00022776"/>
    </source>
</evidence>
<dbReference type="HOGENOM" id="CLU_112993_1_0_1"/>
<keyword evidence="10" id="KW-0159">Chromosome partition</keyword>
<evidence type="ECO:0000256" key="5">
    <source>
        <dbReference type="ARBA" id="ARBA00016329"/>
    </source>
</evidence>
<evidence type="ECO:0000256" key="15">
    <source>
        <dbReference type="ARBA" id="ARBA00032583"/>
    </source>
</evidence>
<evidence type="ECO:0000256" key="12">
    <source>
        <dbReference type="ARBA" id="ARBA00023212"/>
    </source>
</evidence>
<dbReference type="InParanoid" id="A3LXI0"/>
<dbReference type="Pfam" id="PF08287">
    <property type="entry name" value="DASH_Spc19"/>
    <property type="match status" value="1"/>
</dbReference>
<protein>
    <recommendedName>
        <fullName evidence="5">DASH complex subunit SPC19</fullName>
    </recommendedName>
    <alternativeName>
        <fullName evidence="15">Outer kinetochore protein SPC19</fullName>
    </alternativeName>
</protein>
<dbReference type="PANTHER" id="PTHR28262:SF1">
    <property type="entry name" value="DASH COMPLEX SUBUNIT SPC19"/>
    <property type="match status" value="1"/>
</dbReference>